<dbReference type="AlphaFoldDB" id="A0A843XA16"/>
<proteinExistence type="predicted"/>
<gene>
    <name evidence="1" type="ORF">Taro_049133</name>
</gene>
<sequence length="178" mass="19834">MFTREEDLPRARAVWESTAQTNFRKLLWEARDKRHKLERVPTFHELFDRTHKQKGMNDYVSESARTIAETYDRTMANRYAEGTPQPDLDLEACIDAAGGSRKGQVYDFGNSLDTTPVLSSYANSVAPPAYSSSSAATPRSGGDNIRTLIWEVLSQQLPLHLGAMVKQLVAAIRGADTS</sequence>
<comment type="caution">
    <text evidence="1">The sequence shown here is derived from an EMBL/GenBank/DDBJ whole genome shotgun (WGS) entry which is preliminary data.</text>
</comment>
<evidence type="ECO:0000313" key="1">
    <source>
        <dbReference type="EMBL" id="MQM16176.1"/>
    </source>
</evidence>
<dbReference type="Proteomes" id="UP000652761">
    <property type="component" value="Unassembled WGS sequence"/>
</dbReference>
<accession>A0A843XA16</accession>
<keyword evidence="2" id="KW-1185">Reference proteome</keyword>
<evidence type="ECO:0000313" key="2">
    <source>
        <dbReference type="Proteomes" id="UP000652761"/>
    </source>
</evidence>
<protein>
    <submittedName>
        <fullName evidence="1">Uncharacterized protein</fullName>
    </submittedName>
</protein>
<dbReference type="EMBL" id="NMUH01006880">
    <property type="protein sequence ID" value="MQM16176.1"/>
    <property type="molecule type" value="Genomic_DNA"/>
</dbReference>
<organism evidence="1 2">
    <name type="scientific">Colocasia esculenta</name>
    <name type="common">Wild taro</name>
    <name type="synonym">Arum esculentum</name>
    <dbReference type="NCBI Taxonomy" id="4460"/>
    <lineage>
        <taxon>Eukaryota</taxon>
        <taxon>Viridiplantae</taxon>
        <taxon>Streptophyta</taxon>
        <taxon>Embryophyta</taxon>
        <taxon>Tracheophyta</taxon>
        <taxon>Spermatophyta</taxon>
        <taxon>Magnoliopsida</taxon>
        <taxon>Liliopsida</taxon>
        <taxon>Araceae</taxon>
        <taxon>Aroideae</taxon>
        <taxon>Colocasieae</taxon>
        <taxon>Colocasia</taxon>
    </lineage>
</organism>
<name>A0A843XA16_COLES</name>
<reference evidence="1" key="1">
    <citation type="submission" date="2017-07" db="EMBL/GenBank/DDBJ databases">
        <title>Taro Niue Genome Assembly and Annotation.</title>
        <authorList>
            <person name="Atibalentja N."/>
            <person name="Keating K."/>
            <person name="Fields C.J."/>
        </authorList>
    </citation>
    <scope>NUCLEOTIDE SEQUENCE</scope>
    <source>
        <strain evidence="1">Niue_2</strain>
        <tissue evidence="1">Leaf</tissue>
    </source>
</reference>